<dbReference type="OrthoDB" id="9793581at2"/>
<proteinExistence type="inferred from homology"/>
<evidence type="ECO:0000256" key="8">
    <source>
        <dbReference type="SAM" id="MobiDB-lite"/>
    </source>
</evidence>
<comment type="subcellular location">
    <subcellularLocation>
        <location evidence="1">Cell membrane</location>
        <topology evidence="1">Single-pass membrane protein</topology>
    </subcellularLocation>
    <subcellularLocation>
        <location evidence="7">Cell membrane</location>
        <topology evidence="7">Single-pass type II membrane protein</topology>
    </subcellularLocation>
</comment>
<comment type="similarity">
    <text evidence="2 7">Belongs to the ExbD/TolR family.</text>
</comment>
<evidence type="ECO:0000256" key="9">
    <source>
        <dbReference type="SAM" id="Phobius"/>
    </source>
</evidence>
<evidence type="ECO:0000256" key="1">
    <source>
        <dbReference type="ARBA" id="ARBA00004162"/>
    </source>
</evidence>
<evidence type="ECO:0000313" key="10">
    <source>
        <dbReference type="EMBL" id="PLW69284.1"/>
    </source>
</evidence>
<keyword evidence="6 9" id="KW-0472">Membrane</keyword>
<organism evidence="10 11">
    <name type="scientific">Pseudohalioglobus lutimaris</name>
    <dbReference type="NCBI Taxonomy" id="1737061"/>
    <lineage>
        <taxon>Bacteria</taxon>
        <taxon>Pseudomonadati</taxon>
        <taxon>Pseudomonadota</taxon>
        <taxon>Gammaproteobacteria</taxon>
        <taxon>Cellvibrionales</taxon>
        <taxon>Halieaceae</taxon>
        <taxon>Pseudohalioglobus</taxon>
    </lineage>
</organism>
<keyword evidence="7" id="KW-0813">Transport</keyword>
<name>A0A2N5X464_9GAMM</name>
<keyword evidence="11" id="KW-1185">Reference proteome</keyword>
<comment type="caution">
    <text evidence="10">The sequence shown here is derived from an EMBL/GenBank/DDBJ whole genome shotgun (WGS) entry which is preliminary data.</text>
</comment>
<evidence type="ECO:0000256" key="7">
    <source>
        <dbReference type="RuleBase" id="RU003879"/>
    </source>
</evidence>
<dbReference type="EMBL" id="PKUS01000008">
    <property type="protein sequence ID" value="PLW69284.1"/>
    <property type="molecule type" value="Genomic_DNA"/>
</dbReference>
<dbReference type="InterPro" id="IPR003400">
    <property type="entry name" value="ExbD"/>
</dbReference>
<evidence type="ECO:0000256" key="4">
    <source>
        <dbReference type="ARBA" id="ARBA00022692"/>
    </source>
</evidence>
<dbReference type="Pfam" id="PF02472">
    <property type="entry name" value="ExbD"/>
    <property type="match status" value="1"/>
</dbReference>
<dbReference type="GO" id="GO:0005886">
    <property type="term" value="C:plasma membrane"/>
    <property type="evidence" value="ECO:0007669"/>
    <property type="project" value="UniProtKB-SubCell"/>
</dbReference>
<dbReference type="PANTHER" id="PTHR30558:SF13">
    <property type="entry name" value="BIOPOLYMER TRANSPORT PROTEIN EXBD2"/>
    <property type="match status" value="1"/>
</dbReference>
<dbReference type="AlphaFoldDB" id="A0A2N5X464"/>
<evidence type="ECO:0000256" key="5">
    <source>
        <dbReference type="ARBA" id="ARBA00022989"/>
    </source>
</evidence>
<accession>A0A2N5X464</accession>
<dbReference type="Proteomes" id="UP000235005">
    <property type="component" value="Unassembled WGS sequence"/>
</dbReference>
<feature type="transmembrane region" description="Helical" evidence="9">
    <location>
        <begin position="29"/>
        <end position="50"/>
    </location>
</feature>
<evidence type="ECO:0000313" key="11">
    <source>
        <dbReference type="Proteomes" id="UP000235005"/>
    </source>
</evidence>
<keyword evidence="3" id="KW-1003">Cell membrane</keyword>
<dbReference type="GO" id="GO:0015031">
    <property type="term" value="P:protein transport"/>
    <property type="evidence" value="ECO:0007669"/>
    <property type="project" value="UniProtKB-KW"/>
</dbReference>
<feature type="region of interest" description="Disordered" evidence="8">
    <location>
        <begin position="1"/>
        <end position="23"/>
    </location>
</feature>
<keyword evidence="5 9" id="KW-1133">Transmembrane helix</keyword>
<dbReference type="PANTHER" id="PTHR30558">
    <property type="entry name" value="EXBD MEMBRANE COMPONENT OF PMF-DRIVEN MACROMOLECULE IMPORT SYSTEM"/>
    <property type="match status" value="1"/>
</dbReference>
<dbReference type="GO" id="GO:0022857">
    <property type="term" value="F:transmembrane transporter activity"/>
    <property type="evidence" value="ECO:0007669"/>
    <property type="project" value="InterPro"/>
</dbReference>
<evidence type="ECO:0000256" key="3">
    <source>
        <dbReference type="ARBA" id="ARBA00022475"/>
    </source>
</evidence>
<reference evidence="10 11" key="1">
    <citation type="submission" date="2018-01" db="EMBL/GenBank/DDBJ databases">
        <title>The draft genome sequence of Halioglobus lutimaris HF004.</title>
        <authorList>
            <person name="Du Z.-J."/>
            <person name="Shi M.-J."/>
        </authorList>
    </citation>
    <scope>NUCLEOTIDE SEQUENCE [LARGE SCALE GENOMIC DNA]</scope>
    <source>
        <strain evidence="10 11">HF004</strain>
    </source>
</reference>
<dbReference type="Gene3D" id="3.30.420.270">
    <property type="match status" value="1"/>
</dbReference>
<gene>
    <name evidence="10" type="ORF">C0039_08805</name>
</gene>
<sequence length="146" mass="16142">MDHTGVDDRGIHRKRARPPKGDGTLDIDLTPMLDVVMIMLIFFIVAGSFVREVVVEVERKNTSSAQSDEPSKNITVQVSANNEIWIKGRRIEERSVRANISRLRAENPKATVIIKAHNKSTVDTVASVLDSSREAGIYNVSLSTGE</sequence>
<evidence type="ECO:0000256" key="6">
    <source>
        <dbReference type="ARBA" id="ARBA00023136"/>
    </source>
</evidence>
<keyword evidence="4 7" id="KW-0812">Transmembrane</keyword>
<protein>
    <submittedName>
        <fullName evidence="10">Biopolymer transporter ExbD</fullName>
    </submittedName>
</protein>
<feature type="compositionally biased region" description="Basic and acidic residues" evidence="8">
    <location>
        <begin position="1"/>
        <end position="10"/>
    </location>
</feature>
<evidence type="ECO:0000256" key="2">
    <source>
        <dbReference type="ARBA" id="ARBA00005811"/>
    </source>
</evidence>
<keyword evidence="7" id="KW-0653">Protein transport</keyword>